<reference evidence="4" key="1">
    <citation type="journal article" date="2014" name="Int. J. Syst. Evol. Microbiol.">
        <title>Complete genome sequence of Corynebacterium casei LMG S-19264T (=DSM 44701T), isolated from a smear-ripened cheese.</title>
        <authorList>
            <consortium name="US DOE Joint Genome Institute (JGI-PGF)"/>
            <person name="Walter F."/>
            <person name="Albersmeier A."/>
            <person name="Kalinowski J."/>
            <person name="Ruckert C."/>
        </authorList>
    </citation>
    <scope>NUCLEOTIDE SEQUENCE</scope>
    <source>
        <strain evidence="4">CGMCC 1.15794</strain>
    </source>
</reference>
<evidence type="ECO:0000259" key="3">
    <source>
        <dbReference type="Pfam" id="PF14258"/>
    </source>
</evidence>
<feature type="transmembrane region" description="Helical" evidence="2">
    <location>
        <begin position="43"/>
        <end position="65"/>
    </location>
</feature>
<dbReference type="EMBL" id="BMJY01000002">
    <property type="protein sequence ID" value="GGH37670.1"/>
    <property type="molecule type" value="Genomic_DNA"/>
</dbReference>
<protein>
    <recommendedName>
        <fullName evidence="3">DUF4350 domain-containing protein</fullName>
    </recommendedName>
</protein>
<keyword evidence="2" id="KW-1133">Transmembrane helix</keyword>
<feature type="compositionally biased region" description="Basic and acidic residues" evidence="1">
    <location>
        <begin position="13"/>
        <end position="37"/>
    </location>
</feature>
<keyword evidence="2" id="KW-0472">Membrane</keyword>
<dbReference type="Pfam" id="PF14258">
    <property type="entry name" value="DUF4350"/>
    <property type="match status" value="1"/>
</dbReference>
<evidence type="ECO:0000256" key="2">
    <source>
        <dbReference type="SAM" id="Phobius"/>
    </source>
</evidence>
<dbReference type="Proteomes" id="UP000657592">
    <property type="component" value="Unassembled WGS sequence"/>
</dbReference>
<feature type="domain" description="DUF4350" evidence="3">
    <location>
        <begin position="79"/>
        <end position="244"/>
    </location>
</feature>
<proteinExistence type="predicted"/>
<reference evidence="4" key="2">
    <citation type="submission" date="2020-09" db="EMBL/GenBank/DDBJ databases">
        <authorList>
            <person name="Sun Q."/>
            <person name="Zhou Y."/>
        </authorList>
    </citation>
    <scope>NUCLEOTIDE SEQUENCE</scope>
    <source>
        <strain evidence="4">CGMCC 1.15794</strain>
    </source>
</reference>
<evidence type="ECO:0000313" key="4">
    <source>
        <dbReference type="EMBL" id="GGH37670.1"/>
    </source>
</evidence>
<dbReference type="InterPro" id="IPR025646">
    <property type="entry name" value="DUF4350"/>
</dbReference>
<sequence length="422" mass="43375">MSRPVAPVAPTPEPHRTARAPEDAPRDDERDRSPEADGRRRSALGWILLGIALLLLGALMTLFVARDWTARPPFDPEGPGADGARAIVNILRDRGVDVVPAVRREEAAAVLDGDTTLVLADTRYLSDETVLDLVERAGDTVVLAPQSATADLLIPGSEPAGYGDGPVAPECTLPAAERAGSVAPGRAFTAAPGATGCYPVDDGYALLQAPSGSGGTVTLIDGSVLFGNAHLAEAGNAALGLGLIGTHARVVWYVPSIEDADVSTAPPTLGDLVPPWLTPAIVLLMAAAGAAAAVQGRRLGPLVAERLPVTVRGSETLEGRARLYARSADAAHAARVLRDGAAARLARRLGLAPHAAPAEVADAAAARVGAAPTAAREILLPESAGGWPATDRELAAFGERLRRLEEATDAATGALDPRRSPS</sequence>
<evidence type="ECO:0000256" key="1">
    <source>
        <dbReference type="SAM" id="MobiDB-lite"/>
    </source>
</evidence>
<comment type="caution">
    <text evidence="4">The sequence shown here is derived from an EMBL/GenBank/DDBJ whole genome shotgun (WGS) entry which is preliminary data.</text>
</comment>
<evidence type="ECO:0000313" key="5">
    <source>
        <dbReference type="Proteomes" id="UP000657592"/>
    </source>
</evidence>
<feature type="region of interest" description="Disordered" evidence="1">
    <location>
        <begin position="1"/>
        <end position="37"/>
    </location>
</feature>
<dbReference type="RefSeq" id="WP_229663049.1">
    <property type="nucleotide sequence ID" value="NZ_BMJY01000002.1"/>
</dbReference>
<keyword evidence="2" id="KW-0812">Transmembrane</keyword>
<organism evidence="4 5">
    <name type="scientific">Microbacterium album</name>
    <dbReference type="NCBI Taxonomy" id="2053191"/>
    <lineage>
        <taxon>Bacteria</taxon>
        <taxon>Bacillati</taxon>
        <taxon>Actinomycetota</taxon>
        <taxon>Actinomycetes</taxon>
        <taxon>Micrococcales</taxon>
        <taxon>Microbacteriaceae</taxon>
        <taxon>Microbacterium</taxon>
    </lineage>
</organism>
<keyword evidence="5" id="KW-1185">Reference proteome</keyword>
<dbReference type="AlphaFoldDB" id="A0A917MLE6"/>
<accession>A0A917MLE6</accession>
<gene>
    <name evidence="4" type="ORF">GCM10010921_07750</name>
</gene>
<name>A0A917MLE6_9MICO</name>